<dbReference type="Pfam" id="PF00583">
    <property type="entry name" value="Acetyltransf_1"/>
    <property type="match status" value="1"/>
</dbReference>
<dbReference type="SUPFAM" id="SSF55729">
    <property type="entry name" value="Acyl-CoA N-acyltransferases (Nat)"/>
    <property type="match status" value="1"/>
</dbReference>
<dbReference type="PANTHER" id="PTHR13947:SF37">
    <property type="entry name" value="LD18367P"/>
    <property type="match status" value="1"/>
</dbReference>
<proteinExistence type="predicted"/>
<dbReference type="Proteomes" id="UP000318307">
    <property type="component" value="Unassembled WGS sequence"/>
</dbReference>
<organism evidence="3 4">
    <name type="scientific">Desulfobotulus alkaliphilus</name>
    <dbReference type="NCBI Taxonomy" id="622671"/>
    <lineage>
        <taxon>Bacteria</taxon>
        <taxon>Pseudomonadati</taxon>
        <taxon>Thermodesulfobacteriota</taxon>
        <taxon>Desulfobacteria</taxon>
        <taxon>Desulfobacterales</taxon>
        <taxon>Desulfobacteraceae</taxon>
        <taxon>Desulfobotulus</taxon>
    </lineage>
</organism>
<gene>
    <name evidence="3" type="ORF">LZ24_02316</name>
</gene>
<evidence type="ECO:0000259" key="2">
    <source>
        <dbReference type="PROSITE" id="PS51186"/>
    </source>
</evidence>
<reference evidence="3 4" key="1">
    <citation type="submission" date="2019-07" db="EMBL/GenBank/DDBJ databases">
        <title>Genome sequencing of 100 strains of the haloalkaliphilic chemolithoautotrophic sulfur-oxidizing bacterium Thioalkalivibrio.</title>
        <authorList>
            <person name="Muyzer G."/>
        </authorList>
    </citation>
    <scope>NUCLEOTIDE SEQUENCE [LARGE SCALE GENOMIC DNA]</scope>
    <source>
        <strain evidence="3 4">ASO4-4</strain>
    </source>
</reference>
<comment type="caution">
    <text evidence="3">The sequence shown here is derived from an EMBL/GenBank/DDBJ whole genome shotgun (WGS) entry which is preliminary data.</text>
</comment>
<dbReference type="GO" id="GO:0008080">
    <property type="term" value="F:N-acetyltransferase activity"/>
    <property type="evidence" value="ECO:0007669"/>
    <property type="project" value="InterPro"/>
</dbReference>
<feature type="domain" description="N-acetyltransferase" evidence="2">
    <location>
        <begin position="5"/>
        <end position="202"/>
    </location>
</feature>
<sequence>MTFPLHFRRAEASPEDALFFAQALNMASDGLLHFLFGSGYGDIIAQTSMVSGHDLSLEHVLLAECEGEPVAMLSGMAVASMADFSPVLRRAAGRQIWRAGLLALTALPLFKAMSIHNPNDWYLQAIAVSEKLRGTGTGSKLLAMAEERAISCGAHRITLDVSSANAAALRLYQRMGYGQESISSAALLLGGLRVRRMVKTLLLA</sequence>
<dbReference type="RefSeq" id="WP_186443093.1">
    <property type="nucleotide sequence ID" value="NZ_VLLC01000018.1"/>
</dbReference>
<evidence type="ECO:0000256" key="1">
    <source>
        <dbReference type="ARBA" id="ARBA00022679"/>
    </source>
</evidence>
<dbReference type="EMBL" id="VLLC01000018">
    <property type="protein sequence ID" value="TWI70306.1"/>
    <property type="molecule type" value="Genomic_DNA"/>
</dbReference>
<dbReference type="InterPro" id="IPR050769">
    <property type="entry name" value="NAT_camello-type"/>
</dbReference>
<dbReference type="Gene3D" id="3.40.630.30">
    <property type="match status" value="1"/>
</dbReference>
<dbReference type="PROSITE" id="PS51186">
    <property type="entry name" value="GNAT"/>
    <property type="match status" value="1"/>
</dbReference>
<accession>A0A562RPK9</accession>
<dbReference type="InterPro" id="IPR000182">
    <property type="entry name" value="GNAT_dom"/>
</dbReference>
<evidence type="ECO:0000313" key="3">
    <source>
        <dbReference type="EMBL" id="TWI70306.1"/>
    </source>
</evidence>
<dbReference type="CDD" id="cd04301">
    <property type="entry name" value="NAT_SF"/>
    <property type="match status" value="1"/>
</dbReference>
<evidence type="ECO:0000313" key="4">
    <source>
        <dbReference type="Proteomes" id="UP000318307"/>
    </source>
</evidence>
<dbReference type="AlphaFoldDB" id="A0A562RPK9"/>
<name>A0A562RPK9_9BACT</name>
<keyword evidence="4" id="KW-1185">Reference proteome</keyword>
<keyword evidence="1 3" id="KW-0808">Transferase</keyword>
<protein>
    <submittedName>
        <fullName evidence="3">Acetyltransferase (GNAT) family protein</fullName>
    </submittedName>
</protein>
<dbReference type="PANTHER" id="PTHR13947">
    <property type="entry name" value="GNAT FAMILY N-ACETYLTRANSFERASE"/>
    <property type="match status" value="1"/>
</dbReference>
<dbReference type="InterPro" id="IPR016181">
    <property type="entry name" value="Acyl_CoA_acyltransferase"/>
</dbReference>